<evidence type="ECO:0000256" key="4">
    <source>
        <dbReference type="ARBA" id="ARBA00022692"/>
    </source>
</evidence>
<evidence type="ECO:0000256" key="6">
    <source>
        <dbReference type="ARBA" id="ARBA00022840"/>
    </source>
</evidence>
<dbReference type="InterPro" id="IPR013525">
    <property type="entry name" value="ABC2_TM"/>
</dbReference>
<dbReference type="Pfam" id="PF00005">
    <property type="entry name" value="ABC_tran"/>
    <property type="match status" value="2"/>
</dbReference>
<organism evidence="12 13">
    <name type="scientific">Armadillidium nasatum</name>
    <dbReference type="NCBI Taxonomy" id="96803"/>
    <lineage>
        <taxon>Eukaryota</taxon>
        <taxon>Metazoa</taxon>
        <taxon>Ecdysozoa</taxon>
        <taxon>Arthropoda</taxon>
        <taxon>Crustacea</taxon>
        <taxon>Multicrustacea</taxon>
        <taxon>Malacostraca</taxon>
        <taxon>Eumalacostraca</taxon>
        <taxon>Peracarida</taxon>
        <taxon>Isopoda</taxon>
        <taxon>Oniscidea</taxon>
        <taxon>Crinocheta</taxon>
        <taxon>Armadillidiidae</taxon>
        <taxon>Armadillidium</taxon>
    </lineage>
</organism>
<feature type="transmembrane region" description="Helical" evidence="10">
    <location>
        <begin position="737"/>
        <end position="757"/>
    </location>
</feature>
<dbReference type="Gene3D" id="3.40.50.300">
    <property type="entry name" value="P-loop containing nucleotide triphosphate hydrolases"/>
    <property type="match status" value="2"/>
</dbReference>
<reference evidence="12 13" key="1">
    <citation type="journal article" date="2019" name="PLoS Biol.">
        <title>Sex chromosomes control vertical transmission of feminizing Wolbachia symbionts in an isopod.</title>
        <authorList>
            <person name="Becking T."/>
            <person name="Chebbi M.A."/>
            <person name="Giraud I."/>
            <person name="Moumen B."/>
            <person name="Laverre T."/>
            <person name="Caubet Y."/>
            <person name="Peccoud J."/>
            <person name="Gilbert C."/>
            <person name="Cordaux R."/>
        </authorList>
    </citation>
    <scope>NUCLEOTIDE SEQUENCE [LARGE SCALE GENOMIC DNA]</scope>
    <source>
        <strain evidence="12">ANa2</strain>
        <tissue evidence="12">Whole body excluding digestive tract and cuticle</tissue>
    </source>
</reference>
<feature type="transmembrane region" description="Helical" evidence="10">
    <location>
        <begin position="763"/>
        <end position="785"/>
    </location>
</feature>
<keyword evidence="5" id="KW-0547">Nucleotide-binding</keyword>
<feature type="transmembrane region" description="Helical" evidence="10">
    <location>
        <begin position="72"/>
        <end position="95"/>
    </location>
</feature>
<feature type="transmembrane region" description="Helical" evidence="10">
    <location>
        <begin position="663"/>
        <end position="686"/>
    </location>
</feature>
<dbReference type="InterPro" id="IPR056264">
    <property type="entry name" value="R2_ABCA1-4-like"/>
</dbReference>
<name>A0A5N5SP23_9CRUS</name>
<sequence length="1216" mass="137508">VAGIVGQLAQIFMGLLFYLQVYLSDRIAPVAFWFLALLSPCAFSLGLDKAILFDFSTENGLDWDNIWEGDGLPFAGSLIMISVDIVLYLLLALYFDNVVPSEYERAQNIQPFLSQKMKDLKMETFQITINTNTEPFPTEWKGREAVRIRNLHKIFTLRGKKEDVHAIDGLSMDIYEGQITAILGHNGAGKTTLFNMLTGLTSVTSGIATIYNYNVSDQSDLAEIRKLTGVCPQHDILFLTLTPREHLTFYATVKGVPSNLIESKVTEMLRDTDLFSKADSKADDLSGGQKRKLSIGIALIGDPKIVFLDEPTAGVILLTTHFMDEADILAERKAIVSKGKLRCYGTSMFLKNKFGIGYHLTFFLALNEEEEEGKIKIDSVENISRELIRTRSKSISSNHSLKSPSNSNHVTGRDSDENSHHSSDKNTEDFDLDQIVVERNDWRAFKALVKLRVLNLSREIAALVFLILFPLGFVVGSMALADSMTVTFSNDEILLLNTGLYTLTDNNVALIYNETGKDLSAFDSVLRQSHLTPQEYNGNYRFLYDNQPHFSAFDVHSIDPEWSLTVRYNTSYAQILPILINIVDNAYMSYFTGGVSNISTYSQQLPILDSEKTEFDFSTYFSPVMIGFVFTMIPAGLVIDIVYDREMNGQNILRLNGVGFNMYFGSFFLVIGFLYFISYIGLLIIIQAFQVPSLTVGAAYACLALLYLIYMPSALIFSCCVSYTFDKQDTARQFYPSMVTTFGFVLYTIVSLVDILGDSDVAFALHVVFTIFVSYYIPFGALYYVNKVYVNHSLANDTDNLTMSDYMTKEIIVMFVVCIVDIFLYYILLRIIYSVKLGGGIKDALWIKNLSKTYGKSGLAKKFEIGKKKSKDVTAVKNVSFEVLPGQVFGLLGPNGAGKTSLIRIMNAEERPSKGKVIICGYNITSSLSDAYQYLGYCPQFDCLWNNLHVDEHIECFANISGVRKDQVERLVNKYIKGLEIEEHRKKKSKDCSGGTKRKLCYILSMMGRPRIVLLDEPSTGMDPQSKRFLWNSILASFKGDRCALLTTHSMEEADALCSRIGIMHLKNKYGSGYNLELKLQKHSTTLNLESFEEYFESDEEFISSNLDTENLQNIMKRLIKKIFPNSIVDEEFEERIIFKIPQKDIKSLAEVFSLLEILKTEKFVEEYALSQTTLEQKNFSHFKIIVKDLYIYQIIYFSEILFLISMNKVLCGHNL</sequence>
<feature type="transmembrane region" description="Helical" evidence="10">
    <location>
        <begin position="6"/>
        <end position="23"/>
    </location>
</feature>
<keyword evidence="3" id="KW-0813">Transport</keyword>
<evidence type="ECO:0000313" key="13">
    <source>
        <dbReference type="Proteomes" id="UP000326759"/>
    </source>
</evidence>
<evidence type="ECO:0000256" key="10">
    <source>
        <dbReference type="SAM" id="Phobius"/>
    </source>
</evidence>
<dbReference type="CDD" id="cd03263">
    <property type="entry name" value="ABC_subfamily_A"/>
    <property type="match status" value="2"/>
</dbReference>
<comment type="caution">
    <text evidence="12">The sequence shown here is derived from an EMBL/GenBank/DDBJ whole genome shotgun (WGS) entry which is preliminary data.</text>
</comment>
<evidence type="ECO:0000256" key="5">
    <source>
        <dbReference type="ARBA" id="ARBA00022741"/>
    </source>
</evidence>
<feature type="non-terminal residue" evidence="12">
    <location>
        <position position="1"/>
    </location>
</feature>
<dbReference type="GO" id="GO:0005319">
    <property type="term" value="F:lipid transporter activity"/>
    <property type="evidence" value="ECO:0007669"/>
    <property type="project" value="TreeGrafter"/>
</dbReference>
<dbReference type="InterPro" id="IPR017871">
    <property type="entry name" value="ABC_transporter-like_CS"/>
</dbReference>
<protein>
    <submittedName>
        <fullName evidence="12">ATP-binding cassette sub-family A member 6</fullName>
    </submittedName>
</protein>
<evidence type="ECO:0000256" key="2">
    <source>
        <dbReference type="ARBA" id="ARBA00008869"/>
    </source>
</evidence>
<dbReference type="Pfam" id="PF12698">
    <property type="entry name" value="ABC2_membrane_3"/>
    <property type="match status" value="1"/>
</dbReference>
<dbReference type="EMBL" id="SEYY01022109">
    <property type="protein sequence ID" value="KAB7495793.1"/>
    <property type="molecule type" value="Genomic_DNA"/>
</dbReference>
<accession>A0A5N5SP23</accession>
<dbReference type="PROSITE" id="PS00211">
    <property type="entry name" value="ABC_TRANSPORTER_1"/>
    <property type="match status" value="1"/>
</dbReference>
<dbReference type="FunFam" id="3.40.50.300:FF:000335">
    <property type="entry name" value="ATP binding cassette subfamily A member 5"/>
    <property type="match status" value="1"/>
</dbReference>
<dbReference type="SUPFAM" id="SSF52540">
    <property type="entry name" value="P-loop containing nucleoside triphosphate hydrolases"/>
    <property type="match status" value="2"/>
</dbReference>
<proteinExistence type="inferred from homology"/>
<evidence type="ECO:0000256" key="3">
    <source>
        <dbReference type="ARBA" id="ARBA00022448"/>
    </source>
</evidence>
<keyword evidence="7 10" id="KW-1133">Transmembrane helix</keyword>
<comment type="similarity">
    <text evidence="2">Belongs to the ABC transporter superfamily. ABCA family.</text>
</comment>
<feature type="compositionally biased region" description="Low complexity" evidence="9">
    <location>
        <begin position="394"/>
        <end position="409"/>
    </location>
</feature>
<feature type="transmembrane region" description="Helical" evidence="10">
    <location>
        <begin position="811"/>
        <end position="833"/>
    </location>
</feature>
<dbReference type="InterPro" id="IPR027417">
    <property type="entry name" value="P-loop_NTPase"/>
</dbReference>
<dbReference type="InterPro" id="IPR003593">
    <property type="entry name" value="AAA+_ATPase"/>
</dbReference>
<feature type="region of interest" description="Disordered" evidence="9">
    <location>
        <begin position="394"/>
        <end position="426"/>
    </location>
</feature>
<evidence type="ECO:0000256" key="9">
    <source>
        <dbReference type="SAM" id="MobiDB-lite"/>
    </source>
</evidence>
<feature type="compositionally biased region" description="Basic and acidic residues" evidence="9">
    <location>
        <begin position="411"/>
        <end position="426"/>
    </location>
</feature>
<dbReference type="OrthoDB" id="8061355at2759"/>
<dbReference type="InterPro" id="IPR026082">
    <property type="entry name" value="ABCA"/>
</dbReference>
<keyword evidence="8 10" id="KW-0472">Membrane</keyword>
<keyword evidence="13" id="KW-1185">Reference proteome</keyword>
<dbReference type="GO" id="GO:0140359">
    <property type="term" value="F:ABC-type transporter activity"/>
    <property type="evidence" value="ECO:0007669"/>
    <property type="project" value="InterPro"/>
</dbReference>
<keyword evidence="4 10" id="KW-0812">Transmembrane</keyword>
<dbReference type="GO" id="GO:0016887">
    <property type="term" value="F:ATP hydrolysis activity"/>
    <property type="evidence" value="ECO:0007669"/>
    <property type="project" value="InterPro"/>
</dbReference>
<feature type="transmembrane region" description="Helical" evidence="10">
    <location>
        <begin position="30"/>
        <end position="52"/>
    </location>
</feature>
<evidence type="ECO:0000313" key="12">
    <source>
        <dbReference type="EMBL" id="KAB7495793.1"/>
    </source>
</evidence>
<keyword evidence="6 12" id="KW-0067">ATP-binding</keyword>
<feature type="domain" description="ABC transporter" evidence="11">
    <location>
        <begin position="146"/>
        <end position="387"/>
    </location>
</feature>
<feature type="domain" description="ABC transporter" evidence="11">
    <location>
        <begin position="845"/>
        <end position="1091"/>
    </location>
</feature>
<gene>
    <name evidence="12" type="primary">ABCA6</name>
    <name evidence="12" type="ORF">Anas_09319</name>
</gene>
<dbReference type="AlphaFoldDB" id="A0A5N5SP23"/>
<dbReference type="Proteomes" id="UP000326759">
    <property type="component" value="Unassembled WGS sequence"/>
</dbReference>
<dbReference type="PANTHER" id="PTHR19229">
    <property type="entry name" value="ATP-BINDING CASSETTE TRANSPORTER SUBFAMILY A ABCA"/>
    <property type="match status" value="1"/>
</dbReference>
<dbReference type="PROSITE" id="PS50893">
    <property type="entry name" value="ABC_TRANSPORTER_2"/>
    <property type="match status" value="2"/>
</dbReference>
<evidence type="ECO:0000256" key="1">
    <source>
        <dbReference type="ARBA" id="ARBA00004141"/>
    </source>
</evidence>
<dbReference type="SMART" id="SM00382">
    <property type="entry name" value="AAA"/>
    <property type="match status" value="2"/>
</dbReference>
<evidence type="ECO:0000259" key="11">
    <source>
        <dbReference type="PROSITE" id="PS50893"/>
    </source>
</evidence>
<dbReference type="PANTHER" id="PTHR19229:SF209">
    <property type="entry name" value="ATP-BINDING CASSETTE SUB-FAMILY A MEMBER 5 ISOFORM X1"/>
    <property type="match status" value="1"/>
</dbReference>
<feature type="transmembrane region" description="Helical" evidence="10">
    <location>
        <begin position="460"/>
        <end position="481"/>
    </location>
</feature>
<evidence type="ECO:0000256" key="8">
    <source>
        <dbReference type="ARBA" id="ARBA00023136"/>
    </source>
</evidence>
<evidence type="ECO:0000256" key="7">
    <source>
        <dbReference type="ARBA" id="ARBA00022989"/>
    </source>
</evidence>
<dbReference type="InterPro" id="IPR003439">
    <property type="entry name" value="ABC_transporter-like_ATP-bd"/>
</dbReference>
<dbReference type="GO" id="GO:0005524">
    <property type="term" value="F:ATP binding"/>
    <property type="evidence" value="ECO:0007669"/>
    <property type="project" value="UniProtKB-KW"/>
</dbReference>
<dbReference type="GO" id="GO:0016020">
    <property type="term" value="C:membrane"/>
    <property type="evidence" value="ECO:0007669"/>
    <property type="project" value="UniProtKB-SubCell"/>
</dbReference>
<comment type="subcellular location">
    <subcellularLocation>
        <location evidence="1">Membrane</location>
        <topology evidence="1">Multi-pass membrane protein</topology>
    </subcellularLocation>
</comment>
<feature type="transmembrane region" description="Helical" evidence="10">
    <location>
        <begin position="620"/>
        <end position="643"/>
    </location>
</feature>
<dbReference type="Pfam" id="PF23321">
    <property type="entry name" value="R1_ABCA1"/>
    <property type="match status" value="1"/>
</dbReference>
<feature type="transmembrane region" description="Helical" evidence="10">
    <location>
        <begin position="698"/>
        <end position="725"/>
    </location>
</feature>